<evidence type="ECO:0000313" key="1">
    <source>
        <dbReference type="EnsemblPlants" id="AVESA.00010b.r2.7DG1372920.1.CDS.1"/>
    </source>
</evidence>
<reference evidence="1" key="2">
    <citation type="submission" date="2025-09" db="UniProtKB">
        <authorList>
            <consortium name="EnsemblPlants"/>
        </authorList>
    </citation>
    <scope>IDENTIFICATION</scope>
</reference>
<accession>A0ACD6ABM3</accession>
<keyword evidence="2" id="KW-1185">Reference proteome</keyword>
<dbReference type="EnsemblPlants" id="AVESA.00010b.r2.7DG1372920.1">
    <property type="protein sequence ID" value="AVESA.00010b.r2.7DG1372920.1.CDS.1"/>
    <property type="gene ID" value="AVESA.00010b.r2.7DG1372920"/>
</dbReference>
<name>A0ACD6ABM3_AVESA</name>
<dbReference type="Proteomes" id="UP001732700">
    <property type="component" value="Chromosome 7D"/>
</dbReference>
<evidence type="ECO:0000313" key="2">
    <source>
        <dbReference type="Proteomes" id="UP001732700"/>
    </source>
</evidence>
<reference evidence="1" key="1">
    <citation type="submission" date="2021-05" db="EMBL/GenBank/DDBJ databases">
        <authorList>
            <person name="Scholz U."/>
            <person name="Mascher M."/>
            <person name="Fiebig A."/>
        </authorList>
    </citation>
    <scope>NUCLEOTIDE SEQUENCE [LARGE SCALE GENOMIC DNA]</scope>
</reference>
<protein>
    <submittedName>
        <fullName evidence="1">Uncharacterized protein</fullName>
    </submittedName>
</protein>
<sequence>MCTIVSFAIPILETLAACFDLSALLYLCEVAGDGSVLAGVELELPINGVAMGPQRRFFWCTSWPECLDAYDQAALQAIAFLQGVYGFVIRDYNYACMMDYRESTRSVVLLAACAACQAARSEREVLRVPLPTAIPSENLQAIDWALLCSRLLASVRFI</sequence>
<proteinExistence type="predicted"/>
<organism evidence="1 2">
    <name type="scientific">Avena sativa</name>
    <name type="common">Oat</name>
    <dbReference type="NCBI Taxonomy" id="4498"/>
    <lineage>
        <taxon>Eukaryota</taxon>
        <taxon>Viridiplantae</taxon>
        <taxon>Streptophyta</taxon>
        <taxon>Embryophyta</taxon>
        <taxon>Tracheophyta</taxon>
        <taxon>Spermatophyta</taxon>
        <taxon>Magnoliopsida</taxon>
        <taxon>Liliopsida</taxon>
        <taxon>Poales</taxon>
        <taxon>Poaceae</taxon>
        <taxon>BOP clade</taxon>
        <taxon>Pooideae</taxon>
        <taxon>Poodae</taxon>
        <taxon>Poeae</taxon>
        <taxon>Poeae Chloroplast Group 1 (Aveneae type)</taxon>
        <taxon>Aveninae</taxon>
        <taxon>Avena</taxon>
    </lineage>
</organism>